<dbReference type="AlphaFoldDB" id="A0A085VF02"/>
<accession>A0A085VF02</accession>
<comment type="caution">
    <text evidence="1">The sequence shown here is derived from an EMBL/GenBank/DDBJ whole genome shotgun (WGS) entry which is preliminary data.</text>
</comment>
<protein>
    <submittedName>
        <fullName evidence="1">Uncharacterized protein</fullName>
    </submittedName>
</protein>
<organism evidence="1 2">
    <name type="scientific">Pseudomonas syringae</name>
    <dbReference type="NCBI Taxonomy" id="317"/>
    <lineage>
        <taxon>Bacteria</taxon>
        <taxon>Pseudomonadati</taxon>
        <taxon>Pseudomonadota</taxon>
        <taxon>Gammaproteobacteria</taxon>
        <taxon>Pseudomonadales</taxon>
        <taxon>Pseudomonadaceae</taxon>
        <taxon>Pseudomonas</taxon>
    </lineage>
</organism>
<name>A0A085VF02_PSESX</name>
<dbReference type="Proteomes" id="UP000028643">
    <property type="component" value="Unassembled WGS sequence"/>
</dbReference>
<proteinExistence type="predicted"/>
<evidence type="ECO:0000313" key="1">
    <source>
        <dbReference type="EMBL" id="KFE54015.1"/>
    </source>
</evidence>
<gene>
    <name evidence="1" type="ORF">IV02_04515</name>
</gene>
<dbReference type="EMBL" id="JPQT01000063">
    <property type="protein sequence ID" value="KFE54015.1"/>
    <property type="molecule type" value="Genomic_DNA"/>
</dbReference>
<reference evidence="1 2" key="1">
    <citation type="submission" date="2014-07" db="EMBL/GenBank/DDBJ databases">
        <title>Draft Genome Sequences of Environmental Pseudomonas syringae strains.</title>
        <authorList>
            <person name="Baltrus D.A."/>
            <person name="Berge O."/>
            <person name="Morris C."/>
        </authorList>
    </citation>
    <scope>NUCLEOTIDE SEQUENCE [LARGE SCALE GENOMIC DNA]</scope>
    <source>
        <strain evidence="1 2">CEB003</strain>
    </source>
</reference>
<dbReference type="PATRIC" id="fig|317.174.peg.918"/>
<sequence length="67" mass="7956">MTIEIIILRKIRFWNDNAARPFSFIINFVNKLRAENLIANFSGKWFYTFKINLICYRTTDEGLSIHG</sequence>
<evidence type="ECO:0000313" key="2">
    <source>
        <dbReference type="Proteomes" id="UP000028643"/>
    </source>
</evidence>